<proteinExistence type="predicted"/>
<evidence type="ECO:0000313" key="1">
    <source>
        <dbReference type="EMBL" id="KAH7529134.1"/>
    </source>
</evidence>
<comment type="caution">
    <text evidence="1">The sequence shown here is derived from an EMBL/GenBank/DDBJ whole genome shotgun (WGS) entry which is preliminary data.</text>
</comment>
<organism evidence="1 2">
    <name type="scientific">Ziziphus jujuba var. spinosa</name>
    <dbReference type="NCBI Taxonomy" id="714518"/>
    <lineage>
        <taxon>Eukaryota</taxon>
        <taxon>Viridiplantae</taxon>
        <taxon>Streptophyta</taxon>
        <taxon>Embryophyta</taxon>
        <taxon>Tracheophyta</taxon>
        <taxon>Spermatophyta</taxon>
        <taxon>Magnoliopsida</taxon>
        <taxon>eudicotyledons</taxon>
        <taxon>Gunneridae</taxon>
        <taxon>Pentapetalae</taxon>
        <taxon>rosids</taxon>
        <taxon>fabids</taxon>
        <taxon>Rosales</taxon>
        <taxon>Rhamnaceae</taxon>
        <taxon>Paliureae</taxon>
        <taxon>Ziziphus</taxon>
    </lineage>
</organism>
<accession>A0A978VFJ5</accession>
<reference evidence="1" key="1">
    <citation type="journal article" date="2021" name="Front. Plant Sci.">
        <title>Chromosome-Scale Genome Assembly for Chinese Sour Jujube and Insights Into Its Genome Evolution and Domestication Signature.</title>
        <authorList>
            <person name="Shen L.-Y."/>
            <person name="Luo H."/>
            <person name="Wang X.-L."/>
            <person name="Wang X.-M."/>
            <person name="Qiu X.-J."/>
            <person name="Liu H."/>
            <person name="Zhou S.-S."/>
            <person name="Jia K.-H."/>
            <person name="Nie S."/>
            <person name="Bao Y.-T."/>
            <person name="Zhang R.-G."/>
            <person name="Yun Q.-Z."/>
            <person name="Chai Y.-H."/>
            <person name="Lu J.-Y."/>
            <person name="Li Y."/>
            <person name="Zhao S.-W."/>
            <person name="Mao J.-F."/>
            <person name="Jia S.-G."/>
            <person name="Mao Y.-M."/>
        </authorList>
    </citation>
    <scope>NUCLEOTIDE SEQUENCE</scope>
    <source>
        <strain evidence="1">AT0</strain>
        <tissue evidence="1">Leaf</tissue>
    </source>
</reference>
<evidence type="ECO:0000313" key="2">
    <source>
        <dbReference type="Proteomes" id="UP000813462"/>
    </source>
</evidence>
<sequence length="102" mass="11614">MTNLHHHPSSCSVSMSCFHALSLMIRNKKKKKKKINCLLFLFDNIVDSVIVSGEKALDYDVVMDEERSKVAIKGMLSEIGVVPVQDFMLQRILDAARFHVHE</sequence>
<protein>
    <submittedName>
        <fullName evidence="1">Uncharacterized protein</fullName>
    </submittedName>
</protein>
<name>A0A978VFJ5_ZIZJJ</name>
<dbReference type="EMBL" id="JAEACU010000005">
    <property type="protein sequence ID" value="KAH7529134.1"/>
    <property type="molecule type" value="Genomic_DNA"/>
</dbReference>
<dbReference type="AlphaFoldDB" id="A0A978VFJ5"/>
<gene>
    <name evidence="1" type="ORF">FEM48_Zijuj05G0152000</name>
</gene>
<dbReference type="Proteomes" id="UP000813462">
    <property type="component" value="Unassembled WGS sequence"/>
</dbReference>